<gene>
    <name evidence="2" type="ordered locus">Dtox_2104</name>
</gene>
<dbReference type="KEGG" id="dae:Dtox_2104"/>
<organism evidence="2 3">
    <name type="scientific">Desulfofarcimen acetoxidans (strain ATCC 49208 / DSM 771 / KCTC 5769 / VKM B-1644 / 5575)</name>
    <name type="common">Desulfotomaculum acetoxidans</name>
    <dbReference type="NCBI Taxonomy" id="485916"/>
    <lineage>
        <taxon>Bacteria</taxon>
        <taxon>Bacillati</taxon>
        <taxon>Bacillota</taxon>
        <taxon>Clostridia</taxon>
        <taxon>Eubacteriales</taxon>
        <taxon>Peptococcaceae</taxon>
        <taxon>Desulfofarcimen</taxon>
    </lineage>
</organism>
<sequence length="420" mass="46412">MNKIFKISVLSLALLGIALLSFSVISPNKSIPTWNISSVFSKDYPDHLTDKAMVILDQNNQEISRAARNVSTGDEIYKPDGKSYKVVRVEGEKAYAKYLGRDKELVAWQEFFNNYEVPVTSKTEKDNVGIYHTHTDESYVPTDGKAAIPFKGGIYQVGSALVNSLKSNDTNVIWDKTPHDPHDNNAYIRSRRTATNLMKNNPVAIFDVHRDGIPDPDYYKKQVSGQTVAQLRLVIGRQNPKVSSNTDFAKRLMAYANKVHPNIVKEIYMGKGNYNQDLMSTALLVEAGTHTNSKVEAEKGISMLADAVPVVLGVNKPAKPEPTGATGSWKALGWILAITILGAGAFLIIGSGSLKNAGTRLRKFGGNEMANYFGPPYMLKKPVHKKIVTEDKKELTKDKDKTDALDLEVLKNAHDDISKD</sequence>
<protein>
    <submittedName>
        <fullName evidence="2">Stage II sporulation protein P</fullName>
    </submittedName>
</protein>
<keyword evidence="1" id="KW-0472">Membrane</keyword>
<accession>C8VZ23</accession>
<dbReference type="AlphaFoldDB" id="C8VZ23"/>
<dbReference type="HOGENOM" id="CLU_040895_0_0_9"/>
<evidence type="ECO:0000313" key="3">
    <source>
        <dbReference type="Proteomes" id="UP000002217"/>
    </source>
</evidence>
<dbReference type="OrthoDB" id="1633470at2"/>
<reference evidence="2 3" key="1">
    <citation type="journal article" date="2009" name="Stand. Genomic Sci.">
        <title>Complete genome sequence of Desulfotomaculum acetoxidans type strain (5575).</title>
        <authorList>
            <person name="Spring S."/>
            <person name="Lapidus A."/>
            <person name="Schroder M."/>
            <person name="Gleim D."/>
            <person name="Sims D."/>
            <person name="Meincke L."/>
            <person name="Glavina Del Rio T."/>
            <person name="Tice H."/>
            <person name="Copeland A."/>
            <person name="Cheng J.F."/>
            <person name="Lucas S."/>
            <person name="Chen F."/>
            <person name="Nolan M."/>
            <person name="Bruce D."/>
            <person name="Goodwin L."/>
            <person name="Pitluck S."/>
            <person name="Ivanova N."/>
            <person name="Mavromatis K."/>
            <person name="Mikhailova N."/>
            <person name="Pati A."/>
            <person name="Chen A."/>
            <person name="Palaniappan K."/>
            <person name="Land M."/>
            <person name="Hauser L."/>
            <person name="Chang Y.J."/>
            <person name="Jeffries C.D."/>
            <person name="Chain P."/>
            <person name="Saunders E."/>
            <person name="Brettin T."/>
            <person name="Detter J.C."/>
            <person name="Goker M."/>
            <person name="Bristow J."/>
            <person name="Eisen J.A."/>
            <person name="Markowitz V."/>
            <person name="Hugenholtz P."/>
            <person name="Kyrpides N.C."/>
            <person name="Klenk H.P."/>
            <person name="Han C."/>
        </authorList>
    </citation>
    <scope>NUCLEOTIDE SEQUENCE [LARGE SCALE GENOMIC DNA]</scope>
    <source>
        <strain evidence="3">ATCC 49208 / DSM 771 / VKM B-1644</strain>
    </source>
</reference>
<dbReference type="InterPro" id="IPR010897">
    <property type="entry name" value="Spore_II_P"/>
</dbReference>
<evidence type="ECO:0000313" key="2">
    <source>
        <dbReference type="EMBL" id="ACV62933.1"/>
    </source>
</evidence>
<dbReference type="Proteomes" id="UP000002217">
    <property type="component" value="Chromosome"/>
</dbReference>
<dbReference type="NCBIfam" id="TIGR02867">
    <property type="entry name" value="spore_II_P"/>
    <property type="match status" value="1"/>
</dbReference>
<dbReference type="STRING" id="485916.Dtox_2104"/>
<keyword evidence="1" id="KW-0812">Transmembrane</keyword>
<proteinExistence type="predicted"/>
<keyword evidence="3" id="KW-1185">Reference proteome</keyword>
<dbReference type="eggNOG" id="COG1249">
    <property type="taxonomic scope" value="Bacteria"/>
</dbReference>
<name>C8VZ23_DESAS</name>
<evidence type="ECO:0000256" key="1">
    <source>
        <dbReference type="SAM" id="Phobius"/>
    </source>
</evidence>
<feature type="transmembrane region" description="Helical" evidence="1">
    <location>
        <begin position="331"/>
        <end position="354"/>
    </location>
</feature>
<dbReference type="Pfam" id="PF07454">
    <property type="entry name" value="SpoIIP"/>
    <property type="match status" value="1"/>
</dbReference>
<dbReference type="EMBL" id="CP001720">
    <property type="protein sequence ID" value="ACV62933.1"/>
    <property type="molecule type" value="Genomic_DNA"/>
</dbReference>
<dbReference type="RefSeq" id="WP_015757637.1">
    <property type="nucleotide sequence ID" value="NC_013216.1"/>
</dbReference>
<keyword evidence="1" id="KW-1133">Transmembrane helix</keyword>